<dbReference type="InterPro" id="IPR050273">
    <property type="entry name" value="GppA/Ppx_hydrolase"/>
</dbReference>
<dbReference type="EMBL" id="CP034205">
    <property type="protein sequence ID" value="QBZ55409.1"/>
    <property type="molecule type" value="Genomic_DNA"/>
</dbReference>
<proteinExistence type="predicted"/>
<protein>
    <submittedName>
        <fullName evidence="3">Uncharacterized protein</fullName>
    </submittedName>
</protein>
<dbReference type="InterPro" id="IPR003695">
    <property type="entry name" value="Ppx_GppA_N"/>
</dbReference>
<dbReference type="SUPFAM" id="SSF53067">
    <property type="entry name" value="Actin-like ATPase domain"/>
    <property type="match status" value="2"/>
</dbReference>
<feature type="domain" description="Ppx/GppA phosphatase N-terminal" evidence="1">
    <location>
        <begin position="64"/>
        <end position="195"/>
    </location>
</feature>
<dbReference type="Gene3D" id="3.30.420.40">
    <property type="match status" value="1"/>
</dbReference>
<dbReference type="FunFam" id="3.30.420.40:FF:000191">
    <property type="entry name" value="Retrograde regulation protein 2"/>
    <property type="match status" value="1"/>
</dbReference>
<dbReference type="Proteomes" id="UP000294847">
    <property type="component" value="Chromosome 2"/>
</dbReference>
<gene>
    <name evidence="3" type="ORF">PoMZ_00305</name>
</gene>
<accession>A0A4P7MZH3</accession>
<dbReference type="GO" id="GO:0006357">
    <property type="term" value="P:regulation of transcription by RNA polymerase II"/>
    <property type="evidence" value="ECO:0007669"/>
    <property type="project" value="TreeGrafter"/>
</dbReference>
<evidence type="ECO:0000259" key="1">
    <source>
        <dbReference type="Pfam" id="PF02541"/>
    </source>
</evidence>
<dbReference type="Gene3D" id="3.30.420.150">
    <property type="entry name" value="Exopolyphosphatase. Domain 2"/>
    <property type="match status" value="1"/>
</dbReference>
<name>A0A4P7MZH3_PYROR</name>
<dbReference type="AlphaFoldDB" id="A0A4P7MZH3"/>
<sequence>MAQSQPQPSSPSSHVEILTLDNILKKVPSYDPEATNQLFSLIDCGSNGIRFSVSDLSPGSARLLPCIHQERAPISLLDSLMEGKVMYGEERFPPATIELVAQTMAKFCRTAYEGHNVPKANMFMFATEAMRRSTNASEMLEAIHTACPDLKCHIAEPGVETFLGGMGARSGSYKFRGLCVDLGGGSLQMSWFNTDDAVRRASEVHQGDSADSDTNPNRHYGIAAARAGQSLPFGAARVIHILKNEPVEVREAEMSSYHEKLTTVFANLCKTWPDLAADVAEDGPGVCMYVFGGGLRGYGSMLHFNDPVHPYPIAGVGSYFVSGAYFTETKRMLEVNNKHKGKISGMSSRRRDQFDAICAVVDGICAVVPKIKRVTFCGGGNREGALMTVLPESIRESNPLALLGRGETPPILAQPSAASTFVQILEEALPETLTSQKLGPSTVESLGLTELFVRSLWTNLDSHEKKKRSASAAMHHALARDPDSPGLGHLERAVLAVTMVAYRGGVVRRSDHSLYDRLRGVVSAADDPSSSDVGKKDHSPEASQSLFWADYIGRVAAAIVKATVAYPTDVLQAGGPVPIKFGAVENGSGEDRVVVLKMGVAFPPHVSSDFKLDDLVEGFKDVGKHQKLGKVVATAHEISRN</sequence>
<dbReference type="PANTHER" id="PTHR30005:SF0">
    <property type="entry name" value="RETROGRADE REGULATION PROTEIN 2"/>
    <property type="match status" value="1"/>
</dbReference>
<dbReference type="Pfam" id="PF23566">
    <property type="entry name" value="RTG2_C"/>
    <property type="match status" value="1"/>
</dbReference>
<organism evidence="3 4">
    <name type="scientific">Pyricularia oryzae</name>
    <name type="common">Rice blast fungus</name>
    <name type="synonym">Magnaporthe oryzae</name>
    <dbReference type="NCBI Taxonomy" id="318829"/>
    <lineage>
        <taxon>Eukaryota</taxon>
        <taxon>Fungi</taxon>
        <taxon>Dikarya</taxon>
        <taxon>Ascomycota</taxon>
        <taxon>Pezizomycotina</taxon>
        <taxon>Sordariomycetes</taxon>
        <taxon>Sordariomycetidae</taxon>
        <taxon>Magnaporthales</taxon>
        <taxon>Pyriculariaceae</taxon>
        <taxon>Pyricularia</taxon>
    </lineage>
</organism>
<evidence type="ECO:0000259" key="2">
    <source>
        <dbReference type="Pfam" id="PF23566"/>
    </source>
</evidence>
<dbReference type="InterPro" id="IPR043129">
    <property type="entry name" value="ATPase_NBD"/>
</dbReference>
<dbReference type="Pfam" id="PF02541">
    <property type="entry name" value="Ppx-GppA"/>
    <property type="match status" value="1"/>
</dbReference>
<dbReference type="InterPro" id="IPR057512">
    <property type="entry name" value="RTG2_C"/>
</dbReference>
<feature type="domain" description="RTG2 C-terminal" evidence="2">
    <location>
        <begin position="415"/>
        <end position="524"/>
    </location>
</feature>
<dbReference type="PANTHER" id="PTHR30005">
    <property type="entry name" value="EXOPOLYPHOSPHATASE"/>
    <property type="match status" value="1"/>
</dbReference>
<reference evidence="3 4" key="1">
    <citation type="journal article" date="2019" name="Mol. Biol. Evol.">
        <title>Blast fungal genomes show frequent chromosomal changes, gene gains and losses, and effector gene turnover.</title>
        <authorList>
            <person name="Gomez Luciano L.B."/>
            <person name="Jason Tsai I."/>
            <person name="Chuma I."/>
            <person name="Tosa Y."/>
            <person name="Chen Y.H."/>
            <person name="Li J.Y."/>
            <person name="Li M.Y."/>
            <person name="Jade Lu M.Y."/>
            <person name="Nakayashiki H."/>
            <person name="Li W.H."/>
        </authorList>
    </citation>
    <scope>NUCLEOTIDE SEQUENCE [LARGE SCALE GENOMIC DNA]</scope>
    <source>
        <strain evidence="3">MZ5-1-6</strain>
    </source>
</reference>
<evidence type="ECO:0000313" key="4">
    <source>
        <dbReference type="Proteomes" id="UP000294847"/>
    </source>
</evidence>
<evidence type="ECO:0000313" key="3">
    <source>
        <dbReference type="EMBL" id="QBZ55409.1"/>
    </source>
</evidence>